<proteinExistence type="predicted"/>
<organism evidence="2 3">
    <name type="scientific">Polyplax serrata</name>
    <name type="common">Common mouse louse</name>
    <dbReference type="NCBI Taxonomy" id="468196"/>
    <lineage>
        <taxon>Eukaryota</taxon>
        <taxon>Metazoa</taxon>
        <taxon>Ecdysozoa</taxon>
        <taxon>Arthropoda</taxon>
        <taxon>Hexapoda</taxon>
        <taxon>Insecta</taxon>
        <taxon>Pterygota</taxon>
        <taxon>Neoptera</taxon>
        <taxon>Paraneoptera</taxon>
        <taxon>Psocodea</taxon>
        <taxon>Troctomorpha</taxon>
        <taxon>Phthiraptera</taxon>
        <taxon>Anoplura</taxon>
        <taxon>Polyplacidae</taxon>
        <taxon>Polyplax</taxon>
    </lineage>
</organism>
<feature type="compositionally biased region" description="Polar residues" evidence="1">
    <location>
        <begin position="140"/>
        <end position="149"/>
    </location>
</feature>
<comment type="caution">
    <text evidence="2">The sequence shown here is derived from an EMBL/GenBank/DDBJ whole genome shotgun (WGS) entry which is preliminary data.</text>
</comment>
<dbReference type="Proteomes" id="UP001359485">
    <property type="component" value="Unassembled WGS sequence"/>
</dbReference>
<gene>
    <name evidence="2" type="ORF">RUM44_008415</name>
</gene>
<dbReference type="EMBL" id="JAWJWF010000002">
    <property type="protein sequence ID" value="KAK6637991.1"/>
    <property type="molecule type" value="Genomic_DNA"/>
</dbReference>
<feature type="region of interest" description="Disordered" evidence="1">
    <location>
        <begin position="140"/>
        <end position="185"/>
    </location>
</feature>
<name>A0ABR1BC79_POLSC</name>
<evidence type="ECO:0000313" key="3">
    <source>
        <dbReference type="Proteomes" id="UP001359485"/>
    </source>
</evidence>
<reference evidence="2 3" key="1">
    <citation type="submission" date="2023-09" db="EMBL/GenBank/DDBJ databases">
        <title>Genomes of two closely related lineages of the louse Polyplax serrata with different host specificities.</title>
        <authorList>
            <person name="Martinu J."/>
            <person name="Tarabai H."/>
            <person name="Stefka J."/>
            <person name="Hypsa V."/>
        </authorList>
    </citation>
    <scope>NUCLEOTIDE SEQUENCE [LARGE SCALE GENOMIC DNA]</scope>
    <source>
        <strain evidence="2">98ZLc_SE</strain>
    </source>
</reference>
<protein>
    <submittedName>
        <fullName evidence="2">Uncharacterized protein</fullName>
    </submittedName>
</protein>
<evidence type="ECO:0000256" key="1">
    <source>
        <dbReference type="SAM" id="MobiDB-lite"/>
    </source>
</evidence>
<keyword evidence="3" id="KW-1185">Reference proteome</keyword>
<accession>A0ABR1BC79</accession>
<evidence type="ECO:0000313" key="2">
    <source>
        <dbReference type="EMBL" id="KAK6637991.1"/>
    </source>
</evidence>
<sequence>MSQSDQADGDSHKKQARETQKIVKCLGKEKDLLLIYLILPGLVVSGMCTQVSEPTQEWTKRRKKMKKGNEAISGDLSGDYGPIGSLMVQVPGTGEVLTFSWRWSKFHMSGSDKFQLEVFSFARTAKRKGKVVGVRYSTVEGTGTGTSPHSRPKRVTALPTGAPESEYSLAQGRSPGGFGHRTRGT</sequence>